<comment type="similarity">
    <text evidence="2">Belongs to the NFX1 family.</text>
</comment>
<name>A0ABQ7LWT1_BRACM</name>
<evidence type="ECO:0000256" key="3">
    <source>
        <dbReference type="ARBA" id="ARBA00022723"/>
    </source>
</evidence>
<evidence type="ECO:0000313" key="14">
    <source>
        <dbReference type="EMBL" id="KAG5391021.1"/>
    </source>
</evidence>
<reference evidence="14 15" key="1">
    <citation type="submission" date="2021-03" db="EMBL/GenBank/DDBJ databases">
        <authorList>
            <person name="King G.J."/>
            <person name="Bancroft I."/>
            <person name="Baten A."/>
            <person name="Bloomfield J."/>
            <person name="Borpatragohain P."/>
            <person name="He Z."/>
            <person name="Irish N."/>
            <person name="Irwin J."/>
            <person name="Liu K."/>
            <person name="Mauleon R.P."/>
            <person name="Moore J."/>
            <person name="Morris R."/>
            <person name="Ostergaard L."/>
            <person name="Wang B."/>
            <person name="Wells R."/>
        </authorList>
    </citation>
    <scope>NUCLEOTIDE SEQUENCE [LARGE SCALE GENOMIC DNA]</scope>
    <source>
        <strain evidence="14">R-o-18</strain>
        <tissue evidence="14">Leaf</tissue>
    </source>
</reference>
<feature type="domain" description="PHD-type" evidence="12">
    <location>
        <begin position="1187"/>
        <end position="1248"/>
    </location>
</feature>
<dbReference type="InterPro" id="IPR016159">
    <property type="entry name" value="Cullin_repeat-like_dom_sf"/>
</dbReference>
<dbReference type="PANTHER" id="PTHR12360">
    <property type="entry name" value="NUCLEAR TRANSCRIPTION FACTOR, X-BOX BINDING 1 NFX1"/>
    <property type="match status" value="1"/>
</dbReference>
<evidence type="ECO:0000256" key="1">
    <source>
        <dbReference type="ARBA" id="ARBA00004123"/>
    </source>
</evidence>
<dbReference type="Proteomes" id="UP000823674">
    <property type="component" value="Chromosome A08"/>
</dbReference>
<dbReference type="CDD" id="cd16492">
    <property type="entry name" value="RING-CH-C4HC3_NFX1-like"/>
    <property type="match status" value="1"/>
</dbReference>
<evidence type="ECO:0000256" key="10">
    <source>
        <dbReference type="PROSITE-ProRule" id="PRU00175"/>
    </source>
</evidence>
<gene>
    <name evidence="14" type="primary">A08p042840.1_BraROA</name>
    <name evidence="14" type="ORF">IGI04_032562</name>
</gene>
<feature type="compositionally biased region" description="Polar residues" evidence="11">
    <location>
        <begin position="2079"/>
        <end position="2105"/>
    </location>
</feature>
<dbReference type="Gene3D" id="1.20.58.1210">
    <property type="entry name" value="Exo84p, N-terminal helical domain"/>
    <property type="match status" value="1"/>
</dbReference>
<feature type="compositionally biased region" description="Low complexity" evidence="11">
    <location>
        <begin position="1066"/>
        <end position="1076"/>
    </location>
</feature>
<evidence type="ECO:0008006" key="16">
    <source>
        <dbReference type="Google" id="ProtNLM"/>
    </source>
</evidence>
<dbReference type="InterPro" id="IPR032403">
    <property type="entry name" value="Exo84_C"/>
</dbReference>
<feature type="region of interest" description="Disordered" evidence="11">
    <location>
        <begin position="2066"/>
        <end position="2155"/>
    </location>
</feature>
<dbReference type="SUPFAM" id="SSF74788">
    <property type="entry name" value="Cullin repeat-like"/>
    <property type="match status" value="1"/>
</dbReference>
<keyword evidence="15" id="KW-1185">Reference proteome</keyword>
<dbReference type="InterPro" id="IPR019787">
    <property type="entry name" value="Znf_PHD-finger"/>
</dbReference>
<dbReference type="PROSITE" id="PS50016">
    <property type="entry name" value="ZF_PHD_2"/>
    <property type="match status" value="1"/>
</dbReference>
<evidence type="ECO:0000256" key="6">
    <source>
        <dbReference type="ARBA" id="ARBA00022833"/>
    </source>
</evidence>
<proteinExistence type="inferred from homology"/>
<dbReference type="PROSITE" id="PS50089">
    <property type="entry name" value="ZF_RING_2"/>
    <property type="match status" value="1"/>
</dbReference>
<dbReference type="Pfam" id="PF24435">
    <property type="entry name" value="RRM_NFXL1"/>
    <property type="match status" value="1"/>
</dbReference>
<dbReference type="EMBL" id="JADBGQ010000007">
    <property type="protein sequence ID" value="KAG5391021.1"/>
    <property type="molecule type" value="Genomic_DNA"/>
</dbReference>
<feature type="compositionally biased region" description="Acidic residues" evidence="11">
    <location>
        <begin position="291"/>
        <end position="303"/>
    </location>
</feature>
<evidence type="ECO:0000313" key="15">
    <source>
        <dbReference type="Proteomes" id="UP000823674"/>
    </source>
</evidence>
<dbReference type="Pfam" id="PF01422">
    <property type="entry name" value="zf-NF-X1"/>
    <property type="match status" value="8"/>
</dbReference>
<feature type="compositionally biased region" description="Polar residues" evidence="11">
    <location>
        <begin position="1106"/>
        <end position="1121"/>
    </location>
</feature>
<keyword evidence="3" id="KW-0479">Metal-binding</keyword>
<dbReference type="Pfam" id="PF16528">
    <property type="entry name" value="Exo84_C"/>
    <property type="match status" value="1"/>
</dbReference>
<evidence type="ECO:0000259" key="13">
    <source>
        <dbReference type="PROSITE" id="PS50089"/>
    </source>
</evidence>
<keyword evidence="4" id="KW-0677">Repeat</keyword>
<dbReference type="PANTHER" id="PTHR12360:SF12">
    <property type="entry name" value="TRANSCRIPTIONAL REPRESSOR NF-X1"/>
    <property type="match status" value="1"/>
</dbReference>
<organism evidence="14 15">
    <name type="scientific">Brassica rapa subsp. trilocularis</name>
    <dbReference type="NCBI Taxonomy" id="1813537"/>
    <lineage>
        <taxon>Eukaryota</taxon>
        <taxon>Viridiplantae</taxon>
        <taxon>Streptophyta</taxon>
        <taxon>Embryophyta</taxon>
        <taxon>Tracheophyta</taxon>
        <taxon>Spermatophyta</taxon>
        <taxon>Magnoliopsida</taxon>
        <taxon>eudicotyledons</taxon>
        <taxon>Gunneridae</taxon>
        <taxon>Pentapetalae</taxon>
        <taxon>rosids</taxon>
        <taxon>malvids</taxon>
        <taxon>Brassicales</taxon>
        <taxon>Brassicaceae</taxon>
        <taxon>Brassiceae</taxon>
        <taxon>Brassica</taxon>
    </lineage>
</organism>
<dbReference type="InterPro" id="IPR042561">
    <property type="entry name" value="Exo84_C_1"/>
</dbReference>
<comment type="subcellular location">
    <subcellularLocation>
        <location evidence="1">Nucleus</location>
    </subcellularLocation>
</comment>
<comment type="caution">
    <text evidence="14">The sequence shown here is derived from an EMBL/GenBank/DDBJ whole genome shotgun (WGS) entry which is preliminary data.</text>
</comment>
<dbReference type="CDD" id="cd06008">
    <property type="entry name" value="NF-X1-zinc-finger"/>
    <property type="match status" value="8"/>
</dbReference>
<evidence type="ECO:0000256" key="8">
    <source>
        <dbReference type="ARBA" id="ARBA00023163"/>
    </source>
</evidence>
<dbReference type="SMART" id="SM00438">
    <property type="entry name" value="ZnF_NFX"/>
    <property type="match status" value="9"/>
</dbReference>
<keyword evidence="7" id="KW-0805">Transcription regulation</keyword>
<evidence type="ECO:0000256" key="2">
    <source>
        <dbReference type="ARBA" id="ARBA00007269"/>
    </source>
</evidence>
<evidence type="ECO:0000256" key="11">
    <source>
        <dbReference type="SAM" id="MobiDB-lite"/>
    </source>
</evidence>
<feature type="region of interest" description="Disordered" evidence="11">
    <location>
        <begin position="283"/>
        <end position="309"/>
    </location>
</feature>
<protein>
    <recommendedName>
        <fullName evidence="16">RING-type domain-containing protein</fullName>
    </recommendedName>
</protein>
<evidence type="ECO:0000256" key="4">
    <source>
        <dbReference type="ARBA" id="ARBA00022737"/>
    </source>
</evidence>
<feature type="region of interest" description="Disordered" evidence="11">
    <location>
        <begin position="1028"/>
        <end position="1141"/>
    </location>
</feature>
<evidence type="ECO:0000256" key="5">
    <source>
        <dbReference type="ARBA" id="ARBA00022771"/>
    </source>
</evidence>
<keyword evidence="5 10" id="KW-0863">Zinc-finger</keyword>
<dbReference type="InterPro" id="IPR001841">
    <property type="entry name" value="Znf_RING"/>
</dbReference>
<evidence type="ECO:0000256" key="9">
    <source>
        <dbReference type="ARBA" id="ARBA00023242"/>
    </source>
</evidence>
<evidence type="ECO:0000256" key="7">
    <source>
        <dbReference type="ARBA" id="ARBA00023015"/>
    </source>
</evidence>
<dbReference type="InterPro" id="IPR056234">
    <property type="entry name" value="RRM_NFXL1"/>
</dbReference>
<accession>A0ABQ7LWT1</accession>
<keyword evidence="9" id="KW-0539">Nucleus</keyword>
<keyword evidence="6" id="KW-0862">Zinc</keyword>
<keyword evidence="8" id="KW-0804">Transcription</keyword>
<evidence type="ECO:0000259" key="12">
    <source>
        <dbReference type="PROSITE" id="PS50016"/>
    </source>
</evidence>
<feature type="domain" description="RING-type" evidence="13">
    <location>
        <begin position="1190"/>
        <end position="1246"/>
    </location>
</feature>
<dbReference type="InterPro" id="IPR034078">
    <property type="entry name" value="NFX1_fam"/>
</dbReference>
<sequence>MFSPSHQELDHTSKAKVPFSWELKPGVSRKKNRSGRDQLQWTLTPPPCPHAEYSYKVLQSPLAVCPFTPSNMVKTSRSGLSSFRKKDVDPFLEAYRKCLENSPIRISSSMGRKVRADDQNCYATGNKNKSLLLWLWSKYSCKFRTDGWSTRVQSITKTIVFFRQTLSETPRKSVKERSIEKMESSEEEDDLPSIECITPQSKIDSVHQSLTEKGIRKLCCELLDLKDAVENMCGDMRTKYLAFLRISEEAVEMEHELVELRKHISSQGILVQDLMSGLGREMDEWKRSSGDADESEEVEEDPFPNELTDPKSEFLEKIDILLAEHKVDEALEAIDTEERNNPELKGAAEISSYKSAFIERKALLEDQLLRIAKQPSVSVTELKHALNGLIRLGKGPSAHQLLLKHYATSLHRRIEAFLPSSSSCPNTFPATLSKLVFSNISLAAKESASMFGDDDNPAYSNKVVQWAEREVEYLVRLVKENAAPSETVYALRAASVCLQDCLNYCKALEPQGLILSKLFLVLFRPYVEEVLELNFRRARKVVFDLNEADEGLESSSDFVAVLSEFAIASDTTMTDCSIRFMQIVQDILEQLTHLAVLHFGESVLARVLQLYDKYIDFLIKALPGHADEDGLPELQDHTILTRAETDSEQLALLGAAFTILDELLPKSLVKVWNLEVENNGGDGGDSSSSPSLISSSAPELKEWKRHMVQSFDKLRNYFCLQFVLSFIYSREGLTRLDALIYLTETPDDLHLPSLPFQALFSKLQQLAIIAGDVLLGKEKLQKILLARLTETVIIWLSNEQEFWSAFEDESTPLQPSGLQQLILDMNFTVEIARFAGYPFKVVQNHASVVINRAINIFSSRGINPQSSLPKAEWFTEAAKSAINRLLMGSDEASEAEEEYECEVEEGEEEDGHIVLPEIDDDDEHSESLETSSLSTMDSFESFASASMADLESPSFTDSERSLTIYTVSFLLALSIFFNTLSLSLAPEKSKSKSAVIDSGDCSLFPPSPISRQKHFVNSCTLIASSAATTGTGSGSVFVESEKNMSSQVRRDRPRSNPQQTWVPRGAANSVAAAVVNEPSLPPPANTDRTSESLDAGAAVSRPLRQRSGSARPSYNQHQRSNFAGPPAQPNRQRRNNAPGILPQRVASRTRPVNQGKRVVKEEENTVLTDASLPQLVQELQDKLVKSSIECMICYDMVGRSANIWSCSSCYSIFHMHCIKKWARAPTSVDLLAEKNQGDNWRCPGCQSVQLTSPREIFYRCFCGKRKDPPSDPYLTPHSCGEPCGKPLEREISAVAEMDKDDLCPHVCVLQCHPGPCPPCKAFAPPRSCPCGKKMIHTRCSERRSVLVCGQRCEKLLDCGRHRCERTCHVGPCDPCQVPVSATCFCKKKAETVICGEMNVKGELKADDGVYSCNFNCGKPLGCGNHFCSEVCHPGPCGDCELLPSRVKTCYCGKTRLEEQSRSSCLDPIPSCSNTCRKVLPCGLHTCNEVCHSGDCPPCLVKVNQKCRCGSSFRTVECYFTTSSETEKFVCAKSCGRKKNCGRHRCSERCCPLLNAKKNDLSGDWDPHACQLPCGKNLRCGQHSCESSCHSGHCPPCLEMIFTDLTCACGRTSIPPPLPCGTPVPSCQLPCSIPQPCGHSATHGCHFGDCPPCSAPVEKKCVGGHVVLRNIPCGLKDIRCNKICGKTRRCGLHACARTCHPEPCDGYNESEAVSRVTCGQTCGAPRRDCRHVCAALCHPSLPCPDSRCEFPVTITCSCGRLTATVPCDAGGESAGNLRVGSVNETSVLNKLPTPLQPVESSDNRIPLGQRKLSCDDECAKQERKRVLQDAFDITTPNLDSLHFSENSAMTEIISDIYRRDPKWVLAVEERFKFLVLGKARGSTSALKVHVFCPMQKDKLDTVRLLAERWKLAVSNGGWEPKKFIVVHVTQKSKPPTRIIGARGGAISVGGPHPPSFDPLVDMDPRLVVSLLDLPREANVSAVVLRFGGECELVWLNDKNALAVFHDPARAATAMRRLDHGSVYSGAVVVQNAAQSQSLGNNAWGKLPSSSSWDVQKANPWKKAVIQESDDSWGADDSPIGGSSTDTQASAWRSATSNAPIVTSANRWSVLEPEKPKTSALEPLVQSGESSSSEAAGKKLVEGSGEEVVDDWEKVCE</sequence>
<dbReference type="InterPro" id="IPR000967">
    <property type="entry name" value="Znf_NFX1"/>
</dbReference>
<dbReference type="SUPFAM" id="SSF57850">
    <property type="entry name" value="RING/U-box"/>
    <property type="match status" value="1"/>
</dbReference>